<dbReference type="eggNOG" id="COG2967">
    <property type="taxonomic scope" value="Bacteria"/>
</dbReference>
<dbReference type="EMBL" id="CP003060">
    <property type="protein sequence ID" value="AEP28840.1"/>
    <property type="molecule type" value="Genomic_DNA"/>
</dbReference>
<dbReference type="Proteomes" id="UP000009282">
    <property type="component" value="Chromosome"/>
</dbReference>
<dbReference type="SUPFAM" id="SSF110069">
    <property type="entry name" value="ApaG-like"/>
    <property type="match status" value="1"/>
</dbReference>
<gene>
    <name evidence="2" type="primary">apaG</name>
    <name evidence="2" type="ordered locus">GNIT_0696</name>
</gene>
<dbReference type="PANTHER" id="PTHR14289:SF16">
    <property type="entry name" value="POLYMERASE DELTA-INTERACTING PROTEIN 2"/>
    <property type="match status" value="1"/>
</dbReference>
<dbReference type="NCBIfam" id="NF003967">
    <property type="entry name" value="PRK05461.1"/>
    <property type="match status" value="1"/>
</dbReference>
<proteinExistence type="predicted"/>
<dbReference type="Gene3D" id="2.60.40.1470">
    <property type="entry name" value="ApaG domain"/>
    <property type="match status" value="1"/>
</dbReference>
<dbReference type="PANTHER" id="PTHR14289">
    <property type="entry name" value="F-BOX ONLY PROTEIN 3"/>
    <property type="match status" value="1"/>
</dbReference>
<evidence type="ECO:0000313" key="2">
    <source>
        <dbReference type="EMBL" id="AEP28840.1"/>
    </source>
</evidence>
<dbReference type="PROSITE" id="PS51087">
    <property type="entry name" value="APAG"/>
    <property type="match status" value="1"/>
</dbReference>
<dbReference type="STRING" id="1085623.GNIT_0696"/>
<dbReference type="OrthoDB" id="9795226at2"/>
<dbReference type="Pfam" id="PF04379">
    <property type="entry name" value="DUF525"/>
    <property type="match status" value="1"/>
</dbReference>
<dbReference type="KEGG" id="gni:GNIT_0696"/>
<accession>G4QFQ5</accession>
<dbReference type="AlphaFoldDB" id="G4QFQ5"/>
<protein>
    <submittedName>
        <fullName evidence="2">Uncharacterized protein affecting Mg2+/Co2+ transport</fullName>
    </submittedName>
</protein>
<dbReference type="HOGENOM" id="CLU_128074_0_0_6"/>
<evidence type="ECO:0000313" key="3">
    <source>
        <dbReference type="Proteomes" id="UP000009282"/>
    </source>
</evidence>
<sequence>MKKSLNISTKTNFMGVKDSGDNTPVYVFSYTVTISNNLAQPAQLLSRYWLITNGDGERVEVEGEGVVGEQPIIQPNESYEYTSASMIKTAVGTMEGYYDFELADGQAYRESIPVFNLSKPNSLH</sequence>
<dbReference type="RefSeq" id="WP_014107715.1">
    <property type="nucleotide sequence ID" value="NC_016041.1"/>
</dbReference>
<dbReference type="GO" id="GO:0070987">
    <property type="term" value="P:error-free translesion synthesis"/>
    <property type="evidence" value="ECO:0007669"/>
    <property type="project" value="TreeGrafter"/>
</dbReference>
<evidence type="ECO:0000259" key="1">
    <source>
        <dbReference type="PROSITE" id="PS51087"/>
    </source>
</evidence>
<dbReference type="InterPro" id="IPR007474">
    <property type="entry name" value="ApaG_domain"/>
</dbReference>
<dbReference type="InterPro" id="IPR036767">
    <property type="entry name" value="ApaG_sf"/>
</dbReference>
<organism evidence="2 3">
    <name type="scientific">Glaciecola nitratireducens (strain JCM 12485 / KCTC 12276 / FR1064)</name>
    <dbReference type="NCBI Taxonomy" id="1085623"/>
    <lineage>
        <taxon>Bacteria</taxon>
        <taxon>Pseudomonadati</taxon>
        <taxon>Pseudomonadota</taxon>
        <taxon>Gammaproteobacteria</taxon>
        <taxon>Alteromonadales</taxon>
        <taxon>Alteromonadaceae</taxon>
        <taxon>Brumicola</taxon>
    </lineage>
</organism>
<feature type="domain" description="ApaG" evidence="1">
    <location>
        <begin position="1"/>
        <end position="124"/>
    </location>
</feature>
<reference evidence="2 3" key="1">
    <citation type="journal article" date="2011" name="J. Bacteriol.">
        <title>Complete genome sequence of seawater bacterium Glaciecola nitratireducens FR1064T.</title>
        <authorList>
            <person name="Bian F."/>
            <person name="Qin Q.L."/>
            <person name="Xie B.B."/>
            <person name="Shu Y.L."/>
            <person name="Zhang X.Y."/>
            <person name="Yu Y."/>
            <person name="Chen B."/>
            <person name="Chen X.L."/>
            <person name="Zhou B.C."/>
            <person name="Zhang Y.Z."/>
        </authorList>
    </citation>
    <scope>NUCLEOTIDE SEQUENCE [LARGE SCALE GENOMIC DNA]</scope>
    <source>
        <strain evidence="3">JCM 12485 / KCTC 12276 / FR1064</strain>
    </source>
</reference>
<keyword evidence="3" id="KW-1185">Reference proteome</keyword>
<name>G4QFQ5_GLANF</name>